<organism evidence="2 3">
    <name type="scientific">Nocardioides yefusunii</name>
    <dbReference type="NCBI Taxonomy" id="2500546"/>
    <lineage>
        <taxon>Bacteria</taxon>
        <taxon>Bacillati</taxon>
        <taxon>Actinomycetota</taxon>
        <taxon>Actinomycetes</taxon>
        <taxon>Propionibacteriales</taxon>
        <taxon>Nocardioidaceae</taxon>
        <taxon>Nocardioides</taxon>
    </lineage>
</organism>
<dbReference type="EMBL" id="JBHSQI010000002">
    <property type="protein sequence ID" value="MFC6152997.1"/>
    <property type="molecule type" value="Genomic_DNA"/>
</dbReference>
<proteinExistence type="predicted"/>
<evidence type="ECO:0000313" key="3">
    <source>
        <dbReference type="Proteomes" id="UP001596098"/>
    </source>
</evidence>
<dbReference type="PROSITE" id="PS51318">
    <property type="entry name" value="TAT"/>
    <property type="match status" value="1"/>
</dbReference>
<evidence type="ECO:0000313" key="2">
    <source>
        <dbReference type="EMBL" id="MFC6152997.1"/>
    </source>
</evidence>
<dbReference type="SUPFAM" id="SSF50985">
    <property type="entry name" value="RCC1/BLIP-II"/>
    <property type="match status" value="1"/>
</dbReference>
<feature type="chain" id="PRO_5045378501" description="Alpha-tubulin suppressor-like RCC1 family protein" evidence="1">
    <location>
        <begin position="45"/>
        <end position="548"/>
    </location>
</feature>
<protein>
    <recommendedName>
        <fullName evidence="4">Alpha-tubulin suppressor-like RCC1 family protein</fullName>
    </recommendedName>
</protein>
<sequence>MNHPTPHAPEAFTRRTTISRRSTLGAALWSAPVIAVATSAPAFATSSPITVDPVPTSVVSALRCAPVGAGTYSFLVREGSGPAAGRDVTITLPAGMEFVPGGGRSLVVTTGSDGLAVVPAFTATGASGTYSILATVAGESAAHTLTVEATPGSVVQVTRASTGQSVEPTFTYATTGITTATIGASNGNTAVRGGASIGSNSVVLTTGGRVTAWGNNATGTPTDLTYNGRAVTGAEFVDTWTSIAGSTTGGVAAGTSASEIYAWQATNSTPVVRRITGVTGTVLGVGAETGYSYALTTDGLWYWADAATAATVMPGTRGATHFSVWSHDRDANAVDLEYGGVVVVGNSLLAWRRTTTPDQYLNTPASVPITSPATIPLPPGGVSKVFASDAVLLVLTTSGALYRMDQTWGTSANPQWVALKDSGVVDFSAFGFDNVWAGGLWLDSTGQVTQFFRNNGSWTSKPPQPILSAPGVPITGVVQTRSSDGTYMVLTASGEVYVWGGNLDHAAFTGVAKKVVLPAGKVTDFNIWGLHIGPYFGGGYVVLENKSC</sequence>
<gene>
    <name evidence="2" type="ORF">ACFPWU_04895</name>
</gene>
<feature type="signal peptide" evidence="1">
    <location>
        <begin position="1"/>
        <end position="44"/>
    </location>
</feature>
<dbReference type="InterPro" id="IPR006311">
    <property type="entry name" value="TAT_signal"/>
</dbReference>
<name>A0ABW1QVM0_9ACTN</name>
<evidence type="ECO:0008006" key="4">
    <source>
        <dbReference type="Google" id="ProtNLM"/>
    </source>
</evidence>
<evidence type="ECO:0000256" key="1">
    <source>
        <dbReference type="SAM" id="SignalP"/>
    </source>
</evidence>
<accession>A0ABW1QVM0</accession>
<dbReference type="RefSeq" id="WP_128316342.1">
    <property type="nucleotide sequence ID" value="NZ_JBHSQI010000002.1"/>
</dbReference>
<reference evidence="3" key="1">
    <citation type="journal article" date="2019" name="Int. J. Syst. Evol. Microbiol.">
        <title>The Global Catalogue of Microorganisms (GCM) 10K type strain sequencing project: providing services to taxonomists for standard genome sequencing and annotation.</title>
        <authorList>
            <consortium name="The Broad Institute Genomics Platform"/>
            <consortium name="The Broad Institute Genome Sequencing Center for Infectious Disease"/>
            <person name="Wu L."/>
            <person name="Ma J."/>
        </authorList>
    </citation>
    <scope>NUCLEOTIDE SEQUENCE [LARGE SCALE GENOMIC DNA]</scope>
    <source>
        <strain evidence="3">DFY28</strain>
    </source>
</reference>
<dbReference type="InterPro" id="IPR009091">
    <property type="entry name" value="RCC1/BLIP-II"/>
</dbReference>
<keyword evidence="3" id="KW-1185">Reference proteome</keyword>
<dbReference type="Gene3D" id="2.130.10.30">
    <property type="entry name" value="Regulator of chromosome condensation 1/beta-lactamase-inhibitor protein II"/>
    <property type="match status" value="1"/>
</dbReference>
<comment type="caution">
    <text evidence="2">The sequence shown here is derived from an EMBL/GenBank/DDBJ whole genome shotgun (WGS) entry which is preliminary data.</text>
</comment>
<keyword evidence="1" id="KW-0732">Signal</keyword>
<dbReference type="Proteomes" id="UP001596098">
    <property type="component" value="Unassembled WGS sequence"/>
</dbReference>